<organism evidence="2 3">
    <name type="scientific">Wallemia ichthyophaga (strain EXF-994 / CBS 113033)</name>
    <dbReference type="NCBI Taxonomy" id="1299270"/>
    <lineage>
        <taxon>Eukaryota</taxon>
        <taxon>Fungi</taxon>
        <taxon>Dikarya</taxon>
        <taxon>Basidiomycota</taxon>
        <taxon>Wallemiomycotina</taxon>
        <taxon>Wallemiomycetes</taxon>
        <taxon>Wallemiales</taxon>
        <taxon>Wallemiaceae</taxon>
        <taxon>Wallemia</taxon>
    </lineage>
</organism>
<feature type="signal peptide" evidence="1">
    <location>
        <begin position="1"/>
        <end position="17"/>
    </location>
</feature>
<dbReference type="Proteomes" id="UP000014064">
    <property type="component" value="Unassembled WGS sequence"/>
</dbReference>
<keyword evidence="3" id="KW-1185">Reference proteome</keyword>
<evidence type="ECO:0000313" key="2">
    <source>
        <dbReference type="EMBL" id="EOR04038.1"/>
    </source>
</evidence>
<accession>R9APC7</accession>
<feature type="chain" id="PRO_5004470635" evidence="1">
    <location>
        <begin position="18"/>
        <end position="613"/>
    </location>
</feature>
<dbReference type="OrthoDB" id="10251508at2759"/>
<dbReference type="GeneID" id="20375068"/>
<evidence type="ECO:0000313" key="3">
    <source>
        <dbReference type="Proteomes" id="UP000014064"/>
    </source>
</evidence>
<dbReference type="eggNOG" id="ENOG502RZXK">
    <property type="taxonomic scope" value="Eukaryota"/>
</dbReference>
<dbReference type="KEGG" id="wic:J056_002116"/>
<dbReference type="EMBL" id="KE007225">
    <property type="protein sequence ID" value="EOR04038.1"/>
    <property type="molecule type" value="Genomic_DNA"/>
</dbReference>
<dbReference type="HOGENOM" id="CLU_445646_0_0_1"/>
<gene>
    <name evidence="2" type="ORF">J056_002116</name>
</gene>
<protein>
    <submittedName>
        <fullName evidence="2">Uncharacterized protein</fullName>
    </submittedName>
</protein>
<sequence length="613" mass="67422">MIKLVLLLTLISQIARSFVLDYEQLYSFTSYAKIPDEDSVGYLDPRPLGGSMLDQATPFFGEPLNVIISANSDPHVLSNQGLLDFAKSVGFAAECLNLHIGGKQFANLDGHGWFKENIELRQSYFPYFGTCWESYQGGNHFRAFRQSSTGAWFLAVSKEKKIKERHKILEDGYNLGRDDLASKALLGGSGNGYSFRTSIEWIDGLIEPGSNGINHHIPQDGRVAVLTVHNMRLGTFFTKSAEQLHKQATGLKSSSSNKLLSISKNTPNFATILSSDNTIGCLTDPFKARSVDDVYSLSGRNAPTVGRWIRKHVIDDDELGELPDFSKWDKNSDPSVGIWSGRRSRSVALPQQLDGDPLNQDSIKSLIYFTEPNSEDFVHTIHQRFPHAKKLGLALPHTPFETGFVHTLSFPGGAIVGGGLVGFGSTEENKTDAPNINFEGYSPFSDVLKVTNASGNIILMLNNANACRQLLELLNKNRIDKEDEYYVAAYNDNGSIKTIHRITSGDPSRGAIALDTTDDLTLAHGIQFMKRQTTSTQVQVDPTPAVTKSPTINAVSSRHPLISLPLEDALVAQDCIHIENEFIVASELGFNTSTNPKQTPWSCKVEASAKLLL</sequence>
<dbReference type="AlphaFoldDB" id="R9APC7"/>
<keyword evidence="1" id="KW-0732">Signal</keyword>
<reference evidence="3" key="1">
    <citation type="journal article" date="2013" name="BMC Genomics">
        <title>Genome and transcriptome sequencing of the halophilic fungus Wallemia ichthyophaga: haloadaptations present and absent.</title>
        <authorList>
            <person name="Zajc J."/>
            <person name="Liu Y."/>
            <person name="Dai W."/>
            <person name="Yang Z."/>
            <person name="Hu J."/>
            <person name="Gostincar C."/>
            <person name="Gunde-Cimerman N."/>
        </authorList>
    </citation>
    <scope>NUCLEOTIDE SEQUENCE [LARGE SCALE GENOMIC DNA]</scope>
    <source>
        <strain evidence="3">EXF-994 / CBS 113033</strain>
    </source>
</reference>
<evidence type="ECO:0000256" key="1">
    <source>
        <dbReference type="SAM" id="SignalP"/>
    </source>
</evidence>
<dbReference type="RefSeq" id="XP_009266255.1">
    <property type="nucleotide sequence ID" value="XM_009267980.1"/>
</dbReference>
<proteinExistence type="predicted"/>
<name>R9APC7_WALI9</name>